<evidence type="ECO:0000313" key="2">
    <source>
        <dbReference type="Proteomes" id="UP000054805"/>
    </source>
</evidence>
<accession>A0A0V1GA28</accession>
<evidence type="ECO:0000313" key="1">
    <source>
        <dbReference type="EMBL" id="KRY95159.1"/>
    </source>
</evidence>
<gene>
    <name evidence="1" type="ORF">T4B_9791</name>
</gene>
<comment type="caution">
    <text evidence="1">The sequence shown here is derived from an EMBL/GenBank/DDBJ whole genome shotgun (WGS) entry which is preliminary data.</text>
</comment>
<dbReference type="EMBL" id="JYDS01004455">
    <property type="protein sequence ID" value="KRY95159.1"/>
    <property type="molecule type" value="Genomic_DNA"/>
</dbReference>
<name>A0A0V1GA28_TRIPS</name>
<organism evidence="1 2">
    <name type="scientific">Trichinella pseudospiralis</name>
    <name type="common">Parasitic roundworm</name>
    <dbReference type="NCBI Taxonomy" id="6337"/>
    <lineage>
        <taxon>Eukaryota</taxon>
        <taxon>Metazoa</taxon>
        <taxon>Ecdysozoa</taxon>
        <taxon>Nematoda</taxon>
        <taxon>Enoplea</taxon>
        <taxon>Dorylaimia</taxon>
        <taxon>Trichinellida</taxon>
        <taxon>Trichinellidae</taxon>
        <taxon>Trichinella</taxon>
    </lineage>
</organism>
<keyword evidence="2" id="KW-1185">Reference proteome</keyword>
<dbReference type="Proteomes" id="UP000054805">
    <property type="component" value="Unassembled WGS sequence"/>
</dbReference>
<protein>
    <submittedName>
        <fullName evidence="1">Uncharacterized protein</fullName>
    </submittedName>
</protein>
<dbReference type="AlphaFoldDB" id="A0A0V1GA28"/>
<reference evidence="1 2" key="1">
    <citation type="submission" date="2015-01" db="EMBL/GenBank/DDBJ databases">
        <title>Evolution of Trichinella species and genotypes.</title>
        <authorList>
            <person name="Korhonen P.K."/>
            <person name="Edoardo P."/>
            <person name="Giuseppe L.R."/>
            <person name="Gasser R.B."/>
        </authorList>
    </citation>
    <scope>NUCLEOTIDE SEQUENCE [LARGE SCALE GENOMIC DNA]</scope>
    <source>
        <strain evidence="1">ISS588</strain>
    </source>
</reference>
<proteinExistence type="predicted"/>
<sequence>MKSLKAIYSRTTASFVSDHFWQNKQVYSSENFENLEN</sequence>